<evidence type="ECO:0000313" key="2">
    <source>
        <dbReference type="EMBL" id="EKG11271.1"/>
    </source>
</evidence>
<dbReference type="HOGENOM" id="CLU_569939_0_0_1"/>
<feature type="region of interest" description="Disordered" evidence="1">
    <location>
        <begin position="1"/>
        <end position="46"/>
    </location>
</feature>
<protein>
    <submittedName>
        <fullName evidence="2">Uncharacterized protein</fullName>
    </submittedName>
</protein>
<dbReference type="InParanoid" id="K2QMY2"/>
<feature type="compositionally biased region" description="Low complexity" evidence="1">
    <location>
        <begin position="177"/>
        <end position="187"/>
    </location>
</feature>
<dbReference type="VEuPathDB" id="FungiDB:MPH_11615"/>
<gene>
    <name evidence="2" type="ORF">MPH_11615</name>
</gene>
<accession>K2QMY2</accession>
<dbReference type="Proteomes" id="UP000007129">
    <property type="component" value="Unassembled WGS sequence"/>
</dbReference>
<feature type="compositionally biased region" description="Basic and acidic residues" evidence="1">
    <location>
        <begin position="30"/>
        <end position="44"/>
    </location>
</feature>
<organism evidence="2 3">
    <name type="scientific">Macrophomina phaseolina (strain MS6)</name>
    <name type="common">Charcoal rot fungus</name>
    <dbReference type="NCBI Taxonomy" id="1126212"/>
    <lineage>
        <taxon>Eukaryota</taxon>
        <taxon>Fungi</taxon>
        <taxon>Dikarya</taxon>
        <taxon>Ascomycota</taxon>
        <taxon>Pezizomycotina</taxon>
        <taxon>Dothideomycetes</taxon>
        <taxon>Dothideomycetes incertae sedis</taxon>
        <taxon>Botryosphaeriales</taxon>
        <taxon>Botryosphaeriaceae</taxon>
        <taxon>Macrophomina</taxon>
    </lineage>
</organism>
<comment type="caution">
    <text evidence="2">The sequence shown here is derived from an EMBL/GenBank/DDBJ whole genome shotgun (WGS) entry which is preliminary data.</text>
</comment>
<reference evidence="2 3" key="1">
    <citation type="journal article" date="2012" name="BMC Genomics">
        <title>Tools to kill: Genome of one of the most destructive plant pathogenic fungi Macrophomina phaseolina.</title>
        <authorList>
            <person name="Islam M.S."/>
            <person name="Haque M.S."/>
            <person name="Islam M.M."/>
            <person name="Emdad E.M."/>
            <person name="Halim A."/>
            <person name="Hossen Q.M.M."/>
            <person name="Hossain M.Z."/>
            <person name="Ahmed B."/>
            <person name="Rahim S."/>
            <person name="Rahman M.S."/>
            <person name="Alam M.M."/>
            <person name="Hou S."/>
            <person name="Wan X."/>
            <person name="Saito J.A."/>
            <person name="Alam M."/>
        </authorList>
    </citation>
    <scope>NUCLEOTIDE SEQUENCE [LARGE SCALE GENOMIC DNA]</scope>
    <source>
        <strain evidence="2 3">MS6</strain>
    </source>
</reference>
<feature type="region of interest" description="Disordered" evidence="1">
    <location>
        <begin position="167"/>
        <end position="222"/>
    </location>
</feature>
<dbReference type="EMBL" id="AHHD01000495">
    <property type="protein sequence ID" value="EKG11271.1"/>
    <property type="molecule type" value="Genomic_DNA"/>
</dbReference>
<sequence>MPAQRSASNIAPRGESEAQGNDRFIALHNLHQDGRKSDGKDFSHKHVPTQTTYDKWVAILKGQGSAEDPARRHWIKQHLRLTDAGLVQFVPKSEKDKEPGIIRPLEVVGKFVYDAHVGADGKHRGRDKTISFYRDPEQGKEMIYKSPQKTVVMQWIQGCPECQASKPFGSKRKAAQADDSSTAATSTRSNKRRRQTASPPSAKASPKHSNKRASSAPASADPLPAAPFNPAVAVSAPAPGFTPVINQPEITNIAGGSVDHAAAYHQQFGTQGVMDQGYQFPVQNNKLPVHLVEQANNTPMAHLNAYNLIDQFMANPSTPFVFGQSQQQQVDGGYIGAGNAQLGYQEAFQNPPAVYTEPDNGQYAYQSNQPAPAAPTVALGYDQEQQQAFDNNFFGMATPQAADASSTPAATAAGTVGHQPTGPEDVNLGLAMNTPQDDWLAYNNQSSEEPSLEAVNTTGEWLIDPQLYNDFNDFINFAD</sequence>
<evidence type="ECO:0000313" key="3">
    <source>
        <dbReference type="Proteomes" id="UP000007129"/>
    </source>
</evidence>
<name>K2QMY2_MACPH</name>
<dbReference type="AlphaFoldDB" id="K2QMY2"/>
<feature type="compositionally biased region" description="Low complexity" evidence="1">
    <location>
        <begin position="213"/>
        <end position="222"/>
    </location>
</feature>
<proteinExistence type="predicted"/>
<feature type="region of interest" description="Disordered" evidence="1">
    <location>
        <begin position="404"/>
        <end position="424"/>
    </location>
</feature>
<feature type="compositionally biased region" description="Low complexity" evidence="1">
    <location>
        <begin position="404"/>
        <end position="415"/>
    </location>
</feature>
<evidence type="ECO:0000256" key="1">
    <source>
        <dbReference type="SAM" id="MobiDB-lite"/>
    </source>
</evidence>